<protein>
    <submittedName>
        <fullName evidence="1">Alkaline phosphatase family protein</fullName>
    </submittedName>
</protein>
<organism evidence="1 2">
    <name type="scientific">Colletotrichum incanum</name>
    <name type="common">Soybean anthracnose fungus</name>
    <dbReference type="NCBI Taxonomy" id="1573173"/>
    <lineage>
        <taxon>Eukaryota</taxon>
        <taxon>Fungi</taxon>
        <taxon>Dikarya</taxon>
        <taxon>Ascomycota</taxon>
        <taxon>Pezizomycotina</taxon>
        <taxon>Sordariomycetes</taxon>
        <taxon>Hypocreomycetidae</taxon>
        <taxon>Glomerellales</taxon>
        <taxon>Glomerellaceae</taxon>
        <taxon>Colletotrichum</taxon>
        <taxon>Colletotrichum spaethianum species complex</taxon>
    </lineage>
</organism>
<dbReference type="EMBL" id="LFIW01000095">
    <property type="protein sequence ID" value="KZL88059.1"/>
    <property type="molecule type" value="Genomic_DNA"/>
</dbReference>
<dbReference type="AlphaFoldDB" id="A0A162Q548"/>
<reference evidence="1 2" key="1">
    <citation type="submission" date="2015-06" db="EMBL/GenBank/DDBJ databases">
        <title>Survival trade-offs in plant roots during colonization by closely related pathogenic and mutualistic fungi.</title>
        <authorList>
            <person name="Hacquard S."/>
            <person name="Kracher B."/>
            <person name="Hiruma K."/>
            <person name="Weinman A."/>
            <person name="Muench P."/>
            <person name="Garrido Oter R."/>
            <person name="Ver Loren van Themaat E."/>
            <person name="Dallerey J.-F."/>
            <person name="Damm U."/>
            <person name="Henrissat B."/>
            <person name="Lespinet O."/>
            <person name="Thon M."/>
            <person name="Kemen E."/>
            <person name="McHardy A.C."/>
            <person name="Schulze-Lefert P."/>
            <person name="O'Connell R.J."/>
        </authorList>
    </citation>
    <scope>NUCLEOTIDE SEQUENCE [LARGE SCALE GENOMIC DNA]</scope>
    <source>
        <strain evidence="1 2">MAFF 238704</strain>
    </source>
</reference>
<gene>
    <name evidence="1" type="ORF">CI238_04038</name>
</gene>
<dbReference type="Proteomes" id="UP000076584">
    <property type="component" value="Unassembled WGS sequence"/>
</dbReference>
<keyword evidence="2" id="KW-1185">Reference proteome</keyword>
<sequence>MQPGRIVHSQSLFSLVLPRGIVCGNTFYHAGSILLLETGLVKADLVGQDTFDALWHARELGGISMSNDSHANWVNHLQPLCIADRAFGNSSHRGRQSGRDGLLSDTYECFDHGTEDFASEKLALLRHLAQIEKETGWKTSERSAELRNLWGFAQNNSKY</sequence>
<comment type="caution">
    <text evidence="1">The sequence shown here is derived from an EMBL/GenBank/DDBJ whole genome shotgun (WGS) entry which is preliminary data.</text>
</comment>
<evidence type="ECO:0000313" key="1">
    <source>
        <dbReference type="EMBL" id="KZL88059.1"/>
    </source>
</evidence>
<evidence type="ECO:0000313" key="2">
    <source>
        <dbReference type="Proteomes" id="UP000076584"/>
    </source>
</evidence>
<dbReference type="STRING" id="1573173.A0A162Q548"/>
<name>A0A162Q548_COLIC</name>
<accession>A0A162Q548</accession>
<proteinExistence type="predicted"/>